<dbReference type="GO" id="GO:0006508">
    <property type="term" value="P:proteolysis"/>
    <property type="evidence" value="ECO:0007669"/>
    <property type="project" value="InterPro"/>
</dbReference>
<dbReference type="NCBIfam" id="TIGR00498">
    <property type="entry name" value="lexA"/>
    <property type="match status" value="1"/>
</dbReference>
<keyword evidence="9 18" id="KW-0227">DNA damage</keyword>
<dbReference type="InterPro" id="IPR001091">
    <property type="entry name" value="RM_Methyltransferase"/>
</dbReference>
<dbReference type="InterPro" id="IPR006199">
    <property type="entry name" value="LexA_DNA-bd_dom"/>
</dbReference>
<dbReference type="InterPro" id="IPR029063">
    <property type="entry name" value="SAM-dependent_MTases_sf"/>
</dbReference>
<dbReference type="GO" id="GO:0009432">
    <property type="term" value="P:SOS response"/>
    <property type="evidence" value="ECO:0007669"/>
    <property type="project" value="UniProtKB-UniRule"/>
</dbReference>
<evidence type="ECO:0000256" key="16">
    <source>
        <dbReference type="ARBA" id="ARBA00023236"/>
    </source>
</evidence>
<protein>
    <recommendedName>
        <fullName evidence="18">LexA repressor</fullName>
        <ecNumber evidence="18">3.4.21.88</ecNumber>
    </recommendedName>
</protein>
<dbReference type="InterPro" id="IPR006197">
    <property type="entry name" value="Peptidase_S24_LexA"/>
</dbReference>
<dbReference type="Pfam" id="PF01726">
    <property type="entry name" value="LexA_DNA_bind"/>
    <property type="match status" value="1"/>
</dbReference>
<dbReference type="InterPro" id="IPR039418">
    <property type="entry name" value="LexA-like"/>
</dbReference>
<evidence type="ECO:0000256" key="5">
    <source>
        <dbReference type="ARBA" id="ARBA00022679"/>
    </source>
</evidence>
<feature type="active site" description="For autocatalytic cleavage activity" evidence="18">
    <location>
        <position position="116"/>
    </location>
</feature>
<evidence type="ECO:0000256" key="13">
    <source>
        <dbReference type="ARBA" id="ARBA00023125"/>
    </source>
</evidence>
<dbReference type="AlphaFoldDB" id="A0A1G1VTN6"/>
<dbReference type="Proteomes" id="UP000179233">
    <property type="component" value="Unassembled WGS sequence"/>
</dbReference>
<feature type="domain" description="Peptidase S24/S26A/S26B/S26C" evidence="20">
    <location>
        <begin position="74"/>
        <end position="187"/>
    </location>
</feature>
<comment type="caution">
    <text evidence="23">The sequence shown here is derived from an EMBL/GenBank/DDBJ whole genome shotgun (WGS) entry which is preliminary data.</text>
</comment>
<feature type="DNA-binding region" description="H-T-H motif" evidence="18">
    <location>
        <begin position="26"/>
        <end position="46"/>
    </location>
</feature>
<keyword evidence="16 18" id="KW-0742">SOS response</keyword>
<dbReference type="PANTHER" id="PTHR33516:SF2">
    <property type="entry name" value="LEXA REPRESSOR-RELATED"/>
    <property type="match status" value="1"/>
</dbReference>
<proteinExistence type="inferred from homology"/>
<accession>A0A1G1VTN6</accession>
<dbReference type="GO" id="GO:0004252">
    <property type="term" value="F:serine-type endopeptidase activity"/>
    <property type="evidence" value="ECO:0007669"/>
    <property type="project" value="UniProtKB-UniRule"/>
</dbReference>
<dbReference type="GO" id="GO:0006260">
    <property type="term" value="P:DNA replication"/>
    <property type="evidence" value="ECO:0007669"/>
    <property type="project" value="UniProtKB-UniRule"/>
</dbReference>
<dbReference type="Pfam" id="PF01555">
    <property type="entry name" value="N6_N4_Mtase"/>
    <property type="match status" value="1"/>
</dbReference>
<dbReference type="Gene3D" id="2.10.109.10">
    <property type="entry name" value="Umud Fragment, subunit A"/>
    <property type="match status" value="1"/>
</dbReference>
<evidence type="ECO:0000259" key="22">
    <source>
        <dbReference type="Pfam" id="PF01726"/>
    </source>
</evidence>
<dbReference type="InterPro" id="IPR017985">
    <property type="entry name" value="MeTrfase_CN4_CS"/>
</dbReference>
<comment type="catalytic activity">
    <reaction evidence="17">
        <text>a 2'-deoxycytidine in DNA + S-adenosyl-L-methionine = an N(4)-methyl-2'-deoxycytidine in DNA + S-adenosyl-L-homocysteine + H(+)</text>
        <dbReference type="Rhea" id="RHEA:16857"/>
        <dbReference type="Rhea" id="RHEA-COMP:11369"/>
        <dbReference type="Rhea" id="RHEA-COMP:13674"/>
        <dbReference type="ChEBI" id="CHEBI:15378"/>
        <dbReference type="ChEBI" id="CHEBI:57856"/>
        <dbReference type="ChEBI" id="CHEBI:59789"/>
        <dbReference type="ChEBI" id="CHEBI:85452"/>
        <dbReference type="ChEBI" id="CHEBI:137933"/>
        <dbReference type="EC" id="2.1.1.113"/>
    </reaction>
</comment>
<evidence type="ECO:0000256" key="7">
    <source>
        <dbReference type="ARBA" id="ARBA00022705"/>
    </source>
</evidence>
<gene>
    <name evidence="18" type="primary">lexA</name>
    <name evidence="23" type="ORF">A2786_04580</name>
</gene>
<keyword evidence="14 18" id="KW-0804">Transcription</keyword>
<evidence type="ECO:0000256" key="8">
    <source>
        <dbReference type="ARBA" id="ARBA00022747"/>
    </source>
</evidence>
<evidence type="ECO:0000256" key="2">
    <source>
        <dbReference type="ARBA" id="ARBA00010203"/>
    </source>
</evidence>
<evidence type="ECO:0000256" key="1">
    <source>
        <dbReference type="ARBA" id="ARBA00007484"/>
    </source>
</evidence>
<evidence type="ECO:0000313" key="23">
    <source>
        <dbReference type="EMBL" id="OGY18742.1"/>
    </source>
</evidence>
<keyword evidence="4" id="KW-0489">Methyltransferase</keyword>
<dbReference type="InterPro" id="IPR036286">
    <property type="entry name" value="LexA/Signal_pep-like_sf"/>
</dbReference>
<dbReference type="InterPro" id="IPR050077">
    <property type="entry name" value="LexA_repressor"/>
</dbReference>
<evidence type="ECO:0000256" key="15">
    <source>
        <dbReference type="ARBA" id="ARBA00023204"/>
    </source>
</evidence>
<evidence type="ECO:0000256" key="12">
    <source>
        <dbReference type="ARBA" id="ARBA00023015"/>
    </source>
</evidence>
<dbReference type="PRINTS" id="PR00508">
    <property type="entry name" value="S21N4MTFRASE"/>
</dbReference>
<dbReference type="GO" id="GO:0015667">
    <property type="term" value="F:site-specific DNA-methyltransferase (cytosine-N4-specific) activity"/>
    <property type="evidence" value="ECO:0007669"/>
    <property type="project" value="UniProtKB-EC"/>
</dbReference>
<comment type="subunit">
    <text evidence="18">Homodimer.</text>
</comment>
<keyword evidence="12 18" id="KW-0805">Transcription regulation</keyword>
<dbReference type="PROSITE" id="PS00093">
    <property type="entry name" value="N4_MTASE"/>
    <property type="match status" value="1"/>
</dbReference>
<keyword evidence="11 18" id="KW-0068">Autocatalytic cleavage</keyword>
<feature type="active site" description="For autocatalytic cleavage activity" evidence="18">
    <location>
        <position position="154"/>
    </location>
</feature>
<dbReference type="Gene3D" id="1.10.10.10">
    <property type="entry name" value="Winged helix-like DNA-binding domain superfamily/Winged helix DNA-binding domain"/>
    <property type="match status" value="1"/>
</dbReference>
<evidence type="ECO:0000256" key="18">
    <source>
        <dbReference type="HAMAP-Rule" id="MF_00015"/>
    </source>
</evidence>
<dbReference type="GO" id="GO:0008170">
    <property type="term" value="F:N-methyltransferase activity"/>
    <property type="evidence" value="ECO:0007669"/>
    <property type="project" value="InterPro"/>
</dbReference>
<keyword evidence="8" id="KW-0680">Restriction system</keyword>
<dbReference type="GO" id="GO:0045892">
    <property type="term" value="P:negative regulation of DNA-templated transcription"/>
    <property type="evidence" value="ECO:0007669"/>
    <property type="project" value="UniProtKB-UniRule"/>
</dbReference>
<feature type="site" description="Cleavage; by autolysis" evidence="18">
    <location>
        <begin position="81"/>
        <end position="82"/>
    </location>
</feature>
<keyword evidence="5" id="KW-0808">Transferase</keyword>
<evidence type="ECO:0000256" key="6">
    <source>
        <dbReference type="ARBA" id="ARBA00022691"/>
    </source>
</evidence>
<dbReference type="EMBL" id="MHCJ01000003">
    <property type="protein sequence ID" value="OGY18742.1"/>
    <property type="molecule type" value="Genomic_DNA"/>
</dbReference>
<comment type="similarity">
    <text evidence="2">Belongs to the N(4)/N(6)-methyltransferase family. N(4) subfamily.</text>
</comment>
<dbReference type="GO" id="GO:0003677">
    <property type="term" value="F:DNA binding"/>
    <property type="evidence" value="ECO:0007669"/>
    <property type="project" value="UniProtKB-UniRule"/>
</dbReference>
<evidence type="ECO:0000256" key="19">
    <source>
        <dbReference type="RuleBase" id="RU003991"/>
    </source>
</evidence>
<dbReference type="GO" id="GO:0009307">
    <property type="term" value="P:DNA restriction-modification system"/>
    <property type="evidence" value="ECO:0007669"/>
    <property type="project" value="UniProtKB-KW"/>
</dbReference>
<keyword evidence="6" id="KW-0949">S-adenosyl-L-methionine</keyword>
<evidence type="ECO:0000256" key="10">
    <source>
        <dbReference type="ARBA" id="ARBA00022801"/>
    </source>
</evidence>
<dbReference type="InterPro" id="IPR036390">
    <property type="entry name" value="WH_DNA-bd_sf"/>
</dbReference>
<dbReference type="SUPFAM" id="SSF53335">
    <property type="entry name" value="S-adenosyl-L-methionine-dependent methyltransferases"/>
    <property type="match status" value="1"/>
</dbReference>
<keyword evidence="15 18" id="KW-0234">DNA repair</keyword>
<evidence type="ECO:0000256" key="11">
    <source>
        <dbReference type="ARBA" id="ARBA00022813"/>
    </source>
</evidence>
<evidence type="ECO:0000313" key="24">
    <source>
        <dbReference type="Proteomes" id="UP000179233"/>
    </source>
</evidence>
<dbReference type="GO" id="GO:0032259">
    <property type="term" value="P:methylation"/>
    <property type="evidence" value="ECO:0007669"/>
    <property type="project" value="UniProtKB-KW"/>
</dbReference>
<dbReference type="PRINTS" id="PR00726">
    <property type="entry name" value="LEXASERPTASE"/>
</dbReference>
<evidence type="ECO:0000256" key="4">
    <source>
        <dbReference type="ARBA" id="ARBA00022603"/>
    </source>
</evidence>
<organism evidence="23 24">
    <name type="scientific">Candidatus Chisholmbacteria bacterium RIFCSPHIGHO2_01_FULL_52_32</name>
    <dbReference type="NCBI Taxonomy" id="1797591"/>
    <lineage>
        <taxon>Bacteria</taxon>
        <taxon>Candidatus Chisholmiibacteriota</taxon>
    </lineage>
</organism>
<feature type="domain" description="DNA methylase N-4/N-6" evidence="21">
    <location>
        <begin position="234"/>
        <end position="449"/>
    </location>
</feature>
<evidence type="ECO:0000256" key="17">
    <source>
        <dbReference type="ARBA" id="ARBA00049120"/>
    </source>
</evidence>
<keyword evidence="7 18" id="KW-0235">DNA replication</keyword>
<evidence type="ECO:0000256" key="3">
    <source>
        <dbReference type="ARBA" id="ARBA00022491"/>
    </source>
</evidence>
<dbReference type="InterPro" id="IPR006200">
    <property type="entry name" value="LexA"/>
</dbReference>
<keyword evidence="10 18" id="KW-0378">Hydrolase</keyword>
<dbReference type="EC" id="3.4.21.88" evidence="18"/>
<keyword evidence="3 18" id="KW-0678">Repressor</keyword>
<dbReference type="SUPFAM" id="SSF51306">
    <property type="entry name" value="LexA/Signal peptidase"/>
    <property type="match status" value="1"/>
</dbReference>
<evidence type="ECO:0000259" key="21">
    <source>
        <dbReference type="Pfam" id="PF01555"/>
    </source>
</evidence>
<dbReference type="Gene3D" id="3.40.50.150">
    <property type="entry name" value="Vaccinia Virus protein VP39"/>
    <property type="match status" value="1"/>
</dbReference>
<feature type="domain" description="LexA repressor DNA-binding" evidence="22">
    <location>
        <begin position="2"/>
        <end position="62"/>
    </location>
</feature>
<comment type="catalytic activity">
    <reaction evidence="18">
        <text>Hydrolysis of Ala-|-Gly bond in repressor LexA.</text>
        <dbReference type="EC" id="3.4.21.88"/>
    </reaction>
</comment>
<dbReference type="SUPFAM" id="SSF46785">
    <property type="entry name" value="Winged helix' DNA-binding domain"/>
    <property type="match status" value="1"/>
</dbReference>
<dbReference type="PANTHER" id="PTHR33516">
    <property type="entry name" value="LEXA REPRESSOR"/>
    <property type="match status" value="1"/>
</dbReference>
<evidence type="ECO:0000256" key="14">
    <source>
        <dbReference type="ARBA" id="ARBA00023163"/>
    </source>
</evidence>
<dbReference type="InterPro" id="IPR036388">
    <property type="entry name" value="WH-like_DNA-bd_sf"/>
</dbReference>
<sequence length="470" mass="53704">MLTPKQKKVLDFITSFIKTNDYSPSLEEVAKNFKLKSVSSAHQFVDALHKKGYLKKIENQQRSIELIIGLVEIPLFGYISAGEPIEAISNPEPIKVPHKMLSKSGLHYALKVKGDSMVDEGINDGATVIIRRQETATNGQKVVALINGNEATLKKIYKEKKGFRLQPANSSMKPIFVKDLIIQGKVIGVLPNYEDTTRPTGKIAQTKIPTKFALDRIISGDVLEVMSQIPDNSIHLAITSPPYNVGKDYDNHNDRMNYQEYLEWLEKVWRETKRVLVPGGRFALNIAPTGIKDFVPIHHDFANQLRKIDMKFRTEIIWYKQTMLKRTAWGSFKSPANPHIVPSWEYVLVFSKDKDRLDGDQKNSDITKQEFMDFSDGYWKIQPETKRNGHPAPFPEELIYRLIKFYSYKGNTILDMFGGTGTVAVVSHKTKRRFIHIDISEEYNRVAQKRLDAIKNPPQLFGENSYRFAA</sequence>
<dbReference type="Pfam" id="PF00717">
    <property type="entry name" value="Peptidase_S24"/>
    <property type="match status" value="1"/>
</dbReference>
<dbReference type="CDD" id="cd06529">
    <property type="entry name" value="S24_LexA-like"/>
    <property type="match status" value="1"/>
</dbReference>
<comment type="function">
    <text evidence="18">Represses a number of genes involved in the response to DNA damage (SOS response), including recA and lexA. In the presence of single-stranded DNA, RecA interacts with LexA causing an autocatalytic cleavage which disrupts the DNA-binding part of LexA, leading to derepression of the SOS regulon and eventually DNA repair.</text>
</comment>
<name>A0A1G1VTN6_9BACT</name>
<comment type="similarity">
    <text evidence="1 18 19">Belongs to the peptidase S24 family.</text>
</comment>
<dbReference type="HAMAP" id="MF_00015">
    <property type="entry name" value="LexA"/>
    <property type="match status" value="1"/>
</dbReference>
<dbReference type="InterPro" id="IPR015927">
    <property type="entry name" value="Peptidase_S24_S26A/B/C"/>
</dbReference>
<evidence type="ECO:0000259" key="20">
    <source>
        <dbReference type="Pfam" id="PF00717"/>
    </source>
</evidence>
<dbReference type="GO" id="GO:0006281">
    <property type="term" value="P:DNA repair"/>
    <property type="evidence" value="ECO:0007669"/>
    <property type="project" value="UniProtKB-UniRule"/>
</dbReference>
<keyword evidence="13 18" id="KW-0238">DNA-binding</keyword>
<dbReference type="InterPro" id="IPR002941">
    <property type="entry name" value="DNA_methylase_N4/N6"/>
</dbReference>
<reference evidence="23 24" key="1">
    <citation type="journal article" date="2016" name="Nat. Commun.">
        <title>Thousands of microbial genomes shed light on interconnected biogeochemical processes in an aquifer system.</title>
        <authorList>
            <person name="Anantharaman K."/>
            <person name="Brown C.T."/>
            <person name="Hug L.A."/>
            <person name="Sharon I."/>
            <person name="Castelle C.J."/>
            <person name="Probst A.J."/>
            <person name="Thomas B.C."/>
            <person name="Singh A."/>
            <person name="Wilkins M.J."/>
            <person name="Karaoz U."/>
            <person name="Brodie E.L."/>
            <person name="Williams K.H."/>
            <person name="Hubbard S.S."/>
            <person name="Banfield J.F."/>
        </authorList>
    </citation>
    <scope>NUCLEOTIDE SEQUENCE [LARGE SCALE GENOMIC DNA]</scope>
</reference>
<evidence type="ECO:0000256" key="9">
    <source>
        <dbReference type="ARBA" id="ARBA00022763"/>
    </source>
</evidence>